<sequence length="75" mass="8581">MLRCSLVFRTTLFINSRRVNLALLPQDLVTNGEHLSRCPFCPINVKNNTSKGVFDNRFASLTWMSRLFFLGAYPA</sequence>
<accession>A0A6H2H8P8</accession>
<keyword evidence="2" id="KW-1185">Reference proteome</keyword>
<protein>
    <submittedName>
        <fullName evidence="1">Uncharacterized protein</fullName>
    </submittedName>
</protein>
<dbReference type="KEGG" id="pvac:HC248_01433"/>
<dbReference type="AlphaFoldDB" id="A0A6H2H8P8"/>
<reference evidence="1 2" key="1">
    <citation type="submission" date="2020-04" db="EMBL/GenBank/DDBJ databases">
        <title>Complete genome of a Psychrophilic, Marine, Gas Vacuolate Bacterium Polaromonas vacuolata KCTC 22033T.</title>
        <authorList>
            <person name="Hwang K."/>
            <person name="Kim K.M."/>
        </authorList>
    </citation>
    <scope>NUCLEOTIDE SEQUENCE [LARGE SCALE GENOMIC DNA]</scope>
    <source>
        <strain evidence="1 2">KCTC 22033</strain>
    </source>
</reference>
<dbReference type="EMBL" id="CP051461">
    <property type="protein sequence ID" value="QJC56147.1"/>
    <property type="molecule type" value="Genomic_DNA"/>
</dbReference>
<evidence type="ECO:0000313" key="2">
    <source>
        <dbReference type="Proteomes" id="UP000502041"/>
    </source>
</evidence>
<dbReference type="Proteomes" id="UP000502041">
    <property type="component" value="Chromosome"/>
</dbReference>
<gene>
    <name evidence="1" type="ORF">HC248_01433</name>
</gene>
<name>A0A6H2H8P8_9BURK</name>
<proteinExistence type="predicted"/>
<evidence type="ECO:0000313" key="1">
    <source>
        <dbReference type="EMBL" id="QJC56147.1"/>
    </source>
</evidence>
<organism evidence="1 2">
    <name type="scientific">Polaromonas vacuolata</name>
    <dbReference type="NCBI Taxonomy" id="37448"/>
    <lineage>
        <taxon>Bacteria</taxon>
        <taxon>Pseudomonadati</taxon>
        <taxon>Pseudomonadota</taxon>
        <taxon>Betaproteobacteria</taxon>
        <taxon>Burkholderiales</taxon>
        <taxon>Comamonadaceae</taxon>
        <taxon>Polaromonas</taxon>
    </lineage>
</organism>